<evidence type="ECO:0000313" key="7">
    <source>
        <dbReference type="Proteomes" id="UP000054498"/>
    </source>
</evidence>
<dbReference type="SUPFAM" id="SSF143870">
    <property type="entry name" value="PF0523-like"/>
    <property type="match status" value="1"/>
</dbReference>
<dbReference type="EMBL" id="KK100331">
    <property type="protein sequence ID" value="KIZ06780.1"/>
    <property type="molecule type" value="Genomic_DNA"/>
</dbReference>
<evidence type="ECO:0000256" key="3">
    <source>
        <dbReference type="ARBA" id="ARBA00022694"/>
    </source>
</evidence>
<sequence>MFSLEGLDRTLSILLFTDVTNSKEIQEKVIKAQIEPEFAFVNAAAVLGLLPLRLAAHKAATYDRRGRLVCKSLHAELVFNLSGSKHVSG</sequence>
<keyword evidence="3" id="KW-0819">tRNA processing</keyword>
<accession>A0A0D2MW40</accession>
<reference evidence="6 7" key="1">
    <citation type="journal article" date="2013" name="BMC Genomics">
        <title>Reconstruction of the lipid metabolism for the microalga Monoraphidium neglectum from its genome sequence reveals characteristics suitable for biofuel production.</title>
        <authorList>
            <person name="Bogen C."/>
            <person name="Al-Dilaimi A."/>
            <person name="Albersmeier A."/>
            <person name="Wichmann J."/>
            <person name="Grundmann M."/>
            <person name="Rupp O."/>
            <person name="Lauersen K.J."/>
            <person name="Blifernez-Klassen O."/>
            <person name="Kalinowski J."/>
            <person name="Goesmann A."/>
            <person name="Mussgnug J.H."/>
            <person name="Kruse O."/>
        </authorList>
    </citation>
    <scope>NUCLEOTIDE SEQUENCE [LARGE SCALE GENOMIC DNA]</scope>
    <source>
        <strain evidence="6 7">SAG 48.87</strain>
    </source>
</reference>
<dbReference type="GeneID" id="25728988"/>
<dbReference type="GO" id="GO:0005634">
    <property type="term" value="C:nucleus"/>
    <property type="evidence" value="ECO:0007669"/>
    <property type="project" value="UniProtKB-SubCell"/>
</dbReference>
<comment type="subcellular location">
    <subcellularLocation>
        <location evidence="1">Nucleus</location>
    </subcellularLocation>
</comment>
<dbReference type="PANTHER" id="PTHR15840">
    <property type="entry name" value="CGI-121 FAMILY MEMBER"/>
    <property type="match status" value="1"/>
</dbReference>
<evidence type="ECO:0000256" key="2">
    <source>
        <dbReference type="ARBA" id="ARBA00005546"/>
    </source>
</evidence>
<dbReference type="OrthoDB" id="329139at2759"/>
<dbReference type="GO" id="GO:0002949">
    <property type="term" value="P:tRNA threonylcarbamoyladenosine modification"/>
    <property type="evidence" value="ECO:0007669"/>
    <property type="project" value="TreeGrafter"/>
</dbReference>
<proteinExistence type="inferred from homology"/>
<dbReference type="KEGG" id="mng:MNEG_1170"/>
<dbReference type="RefSeq" id="XP_013905799.1">
    <property type="nucleotide sequence ID" value="XM_014050345.1"/>
</dbReference>
<dbReference type="GO" id="GO:0005829">
    <property type="term" value="C:cytosol"/>
    <property type="evidence" value="ECO:0007669"/>
    <property type="project" value="TreeGrafter"/>
</dbReference>
<dbReference type="Proteomes" id="UP000054498">
    <property type="component" value="Unassembled WGS sequence"/>
</dbReference>
<evidence type="ECO:0000313" key="6">
    <source>
        <dbReference type="EMBL" id="KIZ06780.1"/>
    </source>
</evidence>
<dbReference type="AlphaFoldDB" id="A0A0D2MW40"/>
<dbReference type="InterPro" id="IPR036504">
    <property type="entry name" value="CGI121/TPRKB_sf"/>
</dbReference>
<evidence type="ECO:0000256" key="4">
    <source>
        <dbReference type="ARBA" id="ARBA00023242"/>
    </source>
</evidence>
<dbReference type="PANTHER" id="PTHR15840:SF10">
    <property type="entry name" value="EKC_KEOPS COMPLEX SUBUNIT TPRKB"/>
    <property type="match status" value="1"/>
</dbReference>
<evidence type="ECO:0000256" key="5">
    <source>
        <dbReference type="RuleBase" id="RU004398"/>
    </source>
</evidence>
<dbReference type="Pfam" id="PF08617">
    <property type="entry name" value="CGI-121"/>
    <property type="match status" value="1"/>
</dbReference>
<comment type="similarity">
    <text evidence="2 5">Belongs to the CGI121/TPRKB family.</text>
</comment>
<dbReference type="GO" id="GO:0000408">
    <property type="term" value="C:EKC/KEOPS complex"/>
    <property type="evidence" value="ECO:0007669"/>
    <property type="project" value="TreeGrafter"/>
</dbReference>
<keyword evidence="7" id="KW-1185">Reference proteome</keyword>
<name>A0A0D2MW40_9CHLO</name>
<dbReference type="InterPro" id="IPR013926">
    <property type="entry name" value="CGI121/TPRKB"/>
</dbReference>
<dbReference type="STRING" id="145388.A0A0D2MW40"/>
<organism evidence="6 7">
    <name type="scientific">Monoraphidium neglectum</name>
    <dbReference type="NCBI Taxonomy" id="145388"/>
    <lineage>
        <taxon>Eukaryota</taxon>
        <taxon>Viridiplantae</taxon>
        <taxon>Chlorophyta</taxon>
        <taxon>core chlorophytes</taxon>
        <taxon>Chlorophyceae</taxon>
        <taxon>CS clade</taxon>
        <taxon>Sphaeropleales</taxon>
        <taxon>Selenastraceae</taxon>
        <taxon>Monoraphidium</taxon>
    </lineage>
</organism>
<protein>
    <submittedName>
        <fullName evidence="6">Uncharacterized protein</fullName>
    </submittedName>
</protein>
<keyword evidence="4 5" id="KW-0539">Nucleus</keyword>
<dbReference type="Gene3D" id="3.30.2380.10">
    <property type="entry name" value="CGI121/TPRKB"/>
    <property type="match status" value="1"/>
</dbReference>
<gene>
    <name evidence="6" type="ORF">MNEG_1170</name>
</gene>
<evidence type="ECO:0000256" key="1">
    <source>
        <dbReference type="ARBA" id="ARBA00004123"/>
    </source>
</evidence>